<dbReference type="Proteomes" id="UP000315783">
    <property type="component" value="Unassembled WGS sequence"/>
</dbReference>
<dbReference type="PANTHER" id="PTHR46082">
    <property type="entry name" value="ATP/GTP-BINDING PROTEIN-RELATED"/>
    <property type="match status" value="1"/>
</dbReference>
<reference evidence="1 2" key="1">
    <citation type="journal article" date="2019" name="Appl. Microbiol. Biotechnol.">
        <title>Genome sequence of Isaria javanica and comparative genome analysis insights into family S53 peptidase evolution in fungal entomopathogens.</title>
        <authorList>
            <person name="Lin R."/>
            <person name="Zhang X."/>
            <person name="Xin B."/>
            <person name="Zou M."/>
            <person name="Gao Y."/>
            <person name="Qin F."/>
            <person name="Hu Q."/>
            <person name="Xie B."/>
            <person name="Cheng X."/>
        </authorList>
    </citation>
    <scope>NUCLEOTIDE SEQUENCE [LARGE SCALE GENOMIC DNA]</scope>
    <source>
        <strain evidence="1 2">IJ1G</strain>
    </source>
</reference>
<dbReference type="InterPro" id="IPR011990">
    <property type="entry name" value="TPR-like_helical_dom_sf"/>
</dbReference>
<dbReference type="STRING" id="43265.A0A545UWC6"/>
<sequence>MDPVSVRDITADGNARIHVGNSSVTHVHNYADTHDQPEEAPVPFSLMPFSRDPDFIARGDILDQIATHCGQAAGRAALVGLGGVGKSQLAIEYSYQTRDEKKDAWIFWVHAGTRARVEEGFRAIADAVKLPGRYKPKADIPQLLHTWLSDERNGKWLMILDSADDQEVFYGVEKSSGQRPLASYLPQSPNGAILVTTRDQAFAVRLTGSYKSIIKVGPMTAQEALFFLEKKLGALFEPDLGAELVSALDCIPLAINQAASYIQARAPRSSIKKYLAEFRESEKKSARLLAHDAAELRRDGSSSNAIMKTWQISFDHIRSKQPSAADLLALMSFFDNQSIPEAALQPEEEYDSDCDSDLESNWDTEELANHSSMKRLLEAKQRRDTIYSSDDDDDLSSETESGFEEDIALLRDYCLIFVCESGTKFEMHRLVQLATKKWLASSKRQEEFKQMFIYRLALSAPEAKGQNELRYRDMMSHFQIAIRLRPNKTNLRFWFHLCYCISWYMGFLGQYDKAKNLLEKALEAWAERKGREHYNYLLGQVNIVSYMAEMDKYEKGESEAILLRVLEIQERTLPVNSDATLSTMEDLAYNYRQQATLGREHRTTLSCMSRLSATYFCQSRYDEAEKIDLQVLSIQKKNCGPSHYDTLFTMMELATLYTAQVRDDEAIELSLQALQLHSASCEFEDQDQTWIRVKTQLAGCYQSQSFYDKSLVLNEEILRILTAKFGPDHDETLMVMQQVADGLKRLGRYEESENTFILLLGRLKARFGLAHHRTACCIKQLSKVYVYRRQPSKAEVLLVELLDSRTSTHGLRDDWTLDTMVELAKQYQQSQQSNKSSDMFARVLAICTEINDVDFLDGLGIWESLSTACLHSQSQFEDLATILQVILTFRKAKYPPDDDFTLNRALQLAAAKEGLAQWDDAANICSETLQLCQDKREQEQYDEARRLQSFVLEARKEKLGLEDPTTLSSMHDLAMVLEEQGQLAEAEELYRQVIRGHGARSTTRSKGSIWARQQLAHIVARLAIEQEARVEEATELLRNTLEMTEREYGHGTMEVYNFAALAGWRLMELDLFEEAAKMVQLAYEGLGAMDNADDGELHFCLMLLALIRDWQGDLVGAVEMQRRCLHMSRRVNGSEHPDTISAQERWDGWAGWLEQQAKEHAEEADHPFESCQTCLARECVGNWESE</sequence>
<dbReference type="OrthoDB" id="4870159at2759"/>
<name>A0A545UWC6_9HYPO</name>
<dbReference type="AlphaFoldDB" id="A0A545UWC6"/>
<dbReference type="SUPFAM" id="SSF48452">
    <property type="entry name" value="TPR-like"/>
    <property type="match status" value="3"/>
</dbReference>
<gene>
    <name evidence="1" type="ORF">IF1G_07488</name>
</gene>
<keyword evidence="2" id="KW-1185">Reference proteome</keyword>
<dbReference type="SUPFAM" id="SSF52540">
    <property type="entry name" value="P-loop containing nucleoside triphosphate hydrolases"/>
    <property type="match status" value="1"/>
</dbReference>
<dbReference type="Pfam" id="PF13424">
    <property type="entry name" value="TPR_12"/>
    <property type="match status" value="3"/>
</dbReference>
<dbReference type="Gene3D" id="3.40.50.300">
    <property type="entry name" value="P-loop containing nucleotide triphosphate hydrolases"/>
    <property type="match status" value="1"/>
</dbReference>
<dbReference type="Pfam" id="PF13374">
    <property type="entry name" value="TPR_10"/>
    <property type="match status" value="1"/>
</dbReference>
<accession>A0A545UWC6</accession>
<dbReference type="EMBL" id="SPUK01000011">
    <property type="protein sequence ID" value="TQV93756.1"/>
    <property type="molecule type" value="Genomic_DNA"/>
</dbReference>
<organism evidence="1 2">
    <name type="scientific">Cordyceps javanica</name>
    <dbReference type="NCBI Taxonomy" id="43265"/>
    <lineage>
        <taxon>Eukaryota</taxon>
        <taxon>Fungi</taxon>
        <taxon>Dikarya</taxon>
        <taxon>Ascomycota</taxon>
        <taxon>Pezizomycotina</taxon>
        <taxon>Sordariomycetes</taxon>
        <taxon>Hypocreomycetidae</taxon>
        <taxon>Hypocreales</taxon>
        <taxon>Cordycipitaceae</taxon>
        <taxon>Cordyceps</taxon>
    </lineage>
</organism>
<dbReference type="InterPro" id="IPR027417">
    <property type="entry name" value="P-loop_NTPase"/>
</dbReference>
<protein>
    <submittedName>
        <fullName evidence="1">Kinesin</fullName>
    </submittedName>
</protein>
<dbReference type="InterPro" id="IPR053137">
    <property type="entry name" value="NLR-like"/>
</dbReference>
<dbReference type="GO" id="GO:0043531">
    <property type="term" value="F:ADP binding"/>
    <property type="evidence" value="ECO:0007669"/>
    <property type="project" value="InterPro"/>
</dbReference>
<comment type="caution">
    <text evidence="1">The sequence shown here is derived from an EMBL/GenBank/DDBJ whole genome shotgun (WGS) entry which is preliminary data.</text>
</comment>
<dbReference type="PANTHER" id="PTHR46082:SF6">
    <property type="entry name" value="AAA+ ATPASE DOMAIN-CONTAINING PROTEIN-RELATED"/>
    <property type="match status" value="1"/>
</dbReference>
<dbReference type="Gene3D" id="1.25.40.10">
    <property type="entry name" value="Tetratricopeptide repeat domain"/>
    <property type="match status" value="5"/>
</dbReference>
<evidence type="ECO:0000313" key="2">
    <source>
        <dbReference type="Proteomes" id="UP000315783"/>
    </source>
</evidence>
<evidence type="ECO:0000313" key="1">
    <source>
        <dbReference type="EMBL" id="TQV93756.1"/>
    </source>
</evidence>
<proteinExistence type="predicted"/>